<dbReference type="AlphaFoldDB" id="A0A8B9LAI7"/>
<dbReference type="SUPFAM" id="SSF53697">
    <property type="entry name" value="SIS domain"/>
    <property type="match status" value="1"/>
</dbReference>
<dbReference type="EC" id="5.3.1.9" evidence="3 10"/>
<evidence type="ECO:0000256" key="5">
    <source>
        <dbReference type="ARBA" id="ARBA00022432"/>
    </source>
</evidence>
<sequence length="509" mass="57469">MGLTNDPNYQKLEKWYKSNAGGLNMRQMFDGDKDRFSKFSLTLNTDDGDLLLDYSKNLINEDVMKIAVLHIALRNRSNTPIMVDGKDVMPEVNRVLKKMKDFCHRVRSGEWKGFNGKTITDVVNIGIGGSDLGPLMVTEALKPYSKGGPNVWFVSNIDGTHMAKTLAQLNAETTLFIIASKTFTTQETITNAETAKEWFLQTAKDPKVSEFGIDTENMFEFWDWVGGRYSLWSAIGLSIALHVGFDNFEQLLAGAHWMDNHFCSAPLEQNAPVLLALLGIWYVNFFQAETHALLPYDQYMHRFAAYFQQGDMESNGKYITKNGTRVNYHTGPIVWGEPGTNGQHAFYQLIHQGTRMIPADFLIPAQTQHPIRDNLHHKILMANFLAQTEALMKGKTSDEARKELEAAGKSGEALEKLLPHKVFEGNKPSNSIIFKKLSPFMLGALVAMYEHKIFVQGVMWNINSYDQWGVELGKQLAKKIEPELQDDSEVHSHDSSTNGLISFFKKNRA</sequence>
<dbReference type="GO" id="GO:0097367">
    <property type="term" value="F:carbohydrate derivative binding"/>
    <property type="evidence" value="ECO:0007669"/>
    <property type="project" value="InterPro"/>
</dbReference>
<dbReference type="InterPro" id="IPR046348">
    <property type="entry name" value="SIS_dom_sf"/>
</dbReference>
<keyword evidence="5 10" id="KW-0312">Gluconeogenesis</keyword>
<dbReference type="InterPro" id="IPR035476">
    <property type="entry name" value="SIS_PGI_1"/>
</dbReference>
<evidence type="ECO:0000256" key="7">
    <source>
        <dbReference type="ARBA" id="ARBA00023235"/>
    </source>
</evidence>
<evidence type="ECO:0000256" key="2">
    <source>
        <dbReference type="ARBA" id="ARBA00006604"/>
    </source>
</evidence>
<evidence type="ECO:0000256" key="6">
    <source>
        <dbReference type="ARBA" id="ARBA00023152"/>
    </source>
</evidence>
<reference evidence="11" key="1">
    <citation type="submission" date="2025-08" db="UniProtKB">
        <authorList>
            <consortium name="Ensembl"/>
        </authorList>
    </citation>
    <scope>IDENTIFICATION</scope>
</reference>
<dbReference type="PANTHER" id="PTHR11469:SF5">
    <property type="entry name" value="GLUCOSE-6-PHOSPHATE ISOMERASE"/>
    <property type="match status" value="1"/>
</dbReference>
<keyword evidence="6 10" id="KW-0324">Glycolysis</keyword>
<evidence type="ECO:0000256" key="10">
    <source>
        <dbReference type="RuleBase" id="RU000612"/>
    </source>
</evidence>
<comment type="catalytic activity">
    <reaction evidence="8 10">
        <text>alpha-D-glucose 6-phosphate = beta-D-fructose 6-phosphate</text>
        <dbReference type="Rhea" id="RHEA:11816"/>
        <dbReference type="ChEBI" id="CHEBI:57634"/>
        <dbReference type="ChEBI" id="CHEBI:58225"/>
        <dbReference type="EC" id="5.3.1.9"/>
    </reaction>
</comment>
<dbReference type="GO" id="GO:0006094">
    <property type="term" value="P:gluconeogenesis"/>
    <property type="evidence" value="ECO:0007669"/>
    <property type="project" value="UniProtKB-KW"/>
</dbReference>
<organism evidence="11 12">
    <name type="scientific">Astyanax mexicanus</name>
    <name type="common">Blind cave fish</name>
    <name type="synonym">Astyanax fasciatus mexicanus</name>
    <dbReference type="NCBI Taxonomy" id="7994"/>
    <lineage>
        <taxon>Eukaryota</taxon>
        <taxon>Metazoa</taxon>
        <taxon>Chordata</taxon>
        <taxon>Craniata</taxon>
        <taxon>Vertebrata</taxon>
        <taxon>Euteleostomi</taxon>
        <taxon>Actinopterygii</taxon>
        <taxon>Neopterygii</taxon>
        <taxon>Teleostei</taxon>
        <taxon>Ostariophysi</taxon>
        <taxon>Characiformes</taxon>
        <taxon>Characoidei</taxon>
        <taxon>Acestrorhamphidae</taxon>
        <taxon>Acestrorhamphinae</taxon>
        <taxon>Astyanax</taxon>
    </lineage>
</organism>
<dbReference type="InterPro" id="IPR018189">
    <property type="entry name" value="Phosphoglucose_isomerase_CS"/>
</dbReference>
<dbReference type="FunFam" id="3.40.50.10490:FF:000004">
    <property type="entry name" value="Glucose-6-phosphate isomerase"/>
    <property type="match status" value="1"/>
</dbReference>
<name>A0A8B9LAI7_ASTMX</name>
<dbReference type="GO" id="GO:0048029">
    <property type="term" value="F:monosaccharide binding"/>
    <property type="evidence" value="ECO:0007669"/>
    <property type="project" value="TreeGrafter"/>
</dbReference>
<proteinExistence type="inferred from homology"/>
<dbReference type="GO" id="GO:0005829">
    <property type="term" value="C:cytosol"/>
    <property type="evidence" value="ECO:0007669"/>
    <property type="project" value="TreeGrafter"/>
</dbReference>
<dbReference type="GO" id="GO:0051156">
    <property type="term" value="P:glucose 6-phosphate metabolic process"/>
    <property type="evidence" value="ECO:0007669"/>
    <property type="project" value="TreeGrafter"/>
</dbReference>
<evidence type="ECO:0000256" key="9">
    <source>
        <dbReference type="ARBA" id="ARBA00046209"/>
    </source>
</evidence>
<dbReference type="CDD" id="cd05016">
    <property type="entry name" value="SIS_PGI_2"/>
    <property type="match status" value="1"/>
</dbReference>
<comment type="function">
    <text evidence="9">In the cytoplasm, catalyzes the conversion of glucose-6-phosphate to fructose-6-phosphate, the second step in glycolysis, and the reverse reaction during gluconeogenesis. Besides it's role as a glycolytic enzyme, also acts as a secreted cytokine: acts as an angiogenic factor (AMF) that stimulates endothelial cell motility. Acts as a neurotrophic factor, neuroleukin, for spinal and sensory neurons. It is secreted by lectin-stimulated T-cells and induces immunoglobulin secretion.</text>
</comment>
<evidence type="ECO:0000256" key="4">
    <source>
        <dbReference type="ARBA" id="ARBA00018388"/>
    </source>
</evidence>
<dbReference type="FunFam" id="1.10.1390.10:FF:000001">
    <property type="entry name" value="Glucose-6-phosphate isomerase"/>
    <property type="match status" value="1"/>
</dbReference>
<dbReference type="PROSITE" id="PS00765">
    <property type="entry name" value="P_GLUCOSE_ISOMERASE_1"/>
    <property type="match status" value="1"/>
</dbReference>
<dbReference type="Pfam" id="PF00342">
    <property type="entry name" value="PGI"/>
    <property type="match status" value="1"/>
</dbReference>
<dbReference type="PROSITE" id="PS51463">
    <property type="entry name" value="P_GLUCOSE_ISOMERASE_3"/>
    <property type="match status" value="1"/>
</dbReference>
<dbReference type="GO" id="GO:0006096">
    <property type="term" value="P:glycolytic process"/>
    <property type="evidence" value="ECO:0007669"/>
    <property type="project" value="UniProtKB-UniPathway"/>
</dbReference>
<dbReference type="Ensembl" id="ENSAMXT00005052823.1">
    <property type="protein sequence ID" value="ENSAMXP00005048700.1"/>
    <property type="gene ID" value="ENSAMXG00005022092.1"/>
</dbReference>
<dbReference type="FunFam" id="3.40.50.10490:FF:000039">
    <property type="entry name" value="Glucose-6-phosphate isomerase"/>
    <property type="match status" value="1"/>
</dbReference>
<comment type="pathway">
    <text evidence="1 10">Carbohydrate degradation; glycolysis; D-glyceraldehyde 3-phosphate and glycerone phosphate from D-glucose: step 2/4.</text>
</comment>
<dbReference type="Gene3D" id="3.40.50.10490">
    <property type="entry name" value="Glucose-6-phosphate isomerase like protein, domain 1"/>
    <property type="match status" value="2"/>
</dbReference>
<dbReference type="NCBIfam" id="NF001211">
    <property type="entry name" value="PRK00179.1"/>
    <property type="match status" value="1"/>
</dbReference>
<evidence type="ECO:0000256" key="8">
    <source>
        <dbReference type="ARBA" id="ARBA00029321"/>
    </source>
</evidence>
<evidence type="ECO:0000256" key="1">
    <source>
        <dbReference type="ARBA" id="ARBA00004926"/>
    </source>
</evidence>
<dbReference type="InterPro" id="IPR001672">
    <property type="entry name" value="G6P_Isomerase"/>
</dbReference>
<dbReference type="PRINTS" id="PR00662">
    <property type="entry name" value="G6PISOMERASE"/>
</dbReference>
<dbReference type="CDD" id="cd05015">
    <property type="entry name" value="SIS_PGI_1"/>
    <property type="match status" value="1"/>
</dbReference>
<dbReference type="PROSITE" id="PS00174">
    <property type="entry name" value="P_GLUCOSE_ISOMERASE_2"/>
    <property type="match status" value="1"/>
</dbReference>
<dbReference type="Proteomes" id="UP000694621">
    <property type="component" value="Unplaced"/>
</dbReference>
<dbReference type="HAMAP" id="MF_00473">
    <property type="entry name" value="G6P_isomerase"/>
    <property type="match status" value="1"/>
</dbReference>
<dbReference type="InterPro" id="IPR023096">
    <property type="entry name" value="G6P_Isomerase_C"/>
</dbReference>
<evidence type="ECO:0000256" key="3">
    <source>
        <dbReference type="ARBA" id="ARBA00011952"/>
    </source>
</evidence>
<dbReference type="PANTHER" id="PTHR11469">
    <property type="entry name" value="GLUCOSE-6-PHOSPHATE ISOMERASE"/>
    <property type="match status" value="1"/>
</dbReference>
<evidence type="ECO:0000313" key="12">
    <source>
        <dbReference type="Proteomes" id="UP000694621"/>
    </source>
</evidence>
<dbReference type="InterPro" id="IPR035482">
    <property type="entry name" value="SIS_PGI_2"/>
</dbReference>
<comment type="similarity">
    <text evidence="2 10">Belongs to the GPI family.</text>
</comment>
<accession>A0A8B9LAI7</accession>
<keyword evidence="7 10" id="KW-0413">Isomerase</keyword>
<dbReference type="Gene3D" id="1.10.1390.10">
    <property type="match status" value="1"/>
</dbReference>
<evidence type="ECO:0000313" key="11">
    <source>
        <dbReference type="Ensembl" id="ENSAMXP00005048700.1"/>
    </source>
</evidence>
<dbReference type="UniPathway" id="UPA00109">
    <property type="reaction ID" value="UER00181"/>
</dbReference>
<dbReference type="GO" id="GO:0004347">
    <property type="term" value="F:glucose-6-phosphate isomerase activity"/>
    <property type="evidence" value="ECO:0007669"/>
    <property type="project" value="UniProtKB-EC"/>
</dbReference>
<protein>
    <recommendedName>
        <fullName evidence="4 10">Glucose-6-phosphate isomerase</fullName>
        <ecNumber evidence="3 10">5.3.1.9</ecNumber>
    </recommendedName>
</protein>